<keyword evidence="2" id="KW-1185">Reference proteome</keyword>
<evidence type="ECO:0000313" key="1">
    <source>
        <dbReference type="EMBL" id="QZE14754.1"/>
    </source>
</evidence>
<name>A0AC61NR57_9BACT</name>
<accession>A0AC61NR57</accession>
<dbReference type="EMBL" id="CP081303">
    <property type="protein sequence ID" value="QZE14754.1"/>
    <property type="molecule type" value="Genomic_DNA"/>
</dbReference>
<gene>
    <name evidence="1" type="ORF">K4L44_02520</name>
</gene>
<dbReference type="Proteomes" id="UP000826212">
    <property type="component" value="Chromosome"/>
</dbReference>
<evidence type="ECO:0000313" key="2">
    <source>
        <dbReference type="Proteomes" id="UP000826212"/>
    </source>
</evidence>
<organism evidence="1 2">
    <name type="scientific">Halosquirtibacter laminarini</name>
    <dbReference type="NCBI Taxonomy" id="3374600"/>
    <lineage>
        <taxon>Bacteria</taxon>
        <taxon>Pseudomonadati</taxon>
        <taxon>Bacteroidota</taxon>
        <taxon>Bacteroidia</taxon>
        <taxon>Marinilabiliales</taxon>
        <taxon>Prolixibacteraceae</taxon>
        <taxon>Halosquirtibacter</taxon>
    </lineage>
</organism>
<reference evidence="1" key="1">
    <citation type="submission" date="2021-08" db="EMBL/GenBank/DDBJ databases">
        <title>Novel anaerobic bacterium isolated from sea squirt in East Sea, Republic of Korea.</title>
        <authorList>
            <person name="Nguyen T.H."/>
            <person name="Li Z."/>
            <person name="Lee Y.-J."/>
            <person name="Ko J."/>
            <person name="Kim S.-G."/>
        </authorList>
    </citation>
    <scope>NUCLEOTIDE SEQUENCE</scope>
    <source>
        <strain evidence="1">KCTC 25031</strain>
    </source>
</reference>
<proteinExistence type="predicted"/>
<sequence length="524" mass="59508">MGLQEEINRRRTFAIVSHPDAGKTTLTEKLLLFGGAIRVAGAVKNNKIKQGAASDFMEIERQRGISVATSVMGFEYEGYKVNILDTPGHQDFQEDTFRTLTAVDSVIIVIDAAKGVEPQTERLMKVCRMRKTPVMVYINKMDRPTGDMFDLLDEIEDQLKIKTRPLSWPINSGSDFKGVYNIYDSSLRLFDPSITEIEDAVEIDDLSTSKLDELIGNDADTLREEVELIEGVFPEFDHDAYLDGDVAPVFFGSALYNFGVQELLDSFVRIAPSPTKKDAEERVVMANESKFTGFIFKIHANIDPNHRSRIAFVKICSGKFERNKNYRHMRLAKNFKFSSPTAFMASKKETIEEAYPGDIVGIPDTGNFVIGDTLTEGENLHYKGMPSFSPEMFRYIENADPMKAKQLAKGVDQLMEEGVAQLFTNQFNGRKIIGCVGQLQFEVIEYRLQHEYGAKCRFESLPMYKACWIEADDPAVIADFKKRKYQKMAVDKQGRDVFMADSNFLLQMAQTDFKDIRFHFTSEF</sequence>
<protein>
    <submittedName>
        <fullName evidence="1">Peptide chain release factor 3</fullName>
    </submittedName>
</protein>